<dbReference type="PANTHER" id="PTHR11728">
    <property type="entry name" value="GLYCEROL-3-PHOSPHATE DEHYDROGENASE"/>
    <property type="match status" value="1"/>
</dbReference>
<feature type="binding site" evidence="7">
    <location>
        <begin position="29"/>
        <end position="34"/>
    </location>
    <ligand>
        <name>NAD(+)</name>
        <dbReference type="ChEBI" id="CHEBI:57540"/>
    </ligand>
</feature>
<feature type="active site" description="Proton acceptor" evidence="5">
    <location>
        <position position="231"/>
    </location>
</feature>
<evidence type="ECO:0000313" key="14">
    <source>
        <dbReference type="Proteomes" id="UP000189513"/>
    </source>
</evidence>
<evidence type="ECO:0000256" key="2">
    <source>
        <dbReference type="ARBA" id="ARBA00023002"/>
    </source>
</evidence>
<dbReference type="InterPro" id="IPR036291">
    <property type="entry name" value="NAD(P)-bd_dom_sf"/>
</dbReference>
<feature type="binding site" evidence="7">
    <location>
        <position position="173"/>
    </location>
    <ligand>
        <name>NAD(+)</name>
        <dbReference type="ChEBI" id="CHEBI:57540"/>
    </ligand>
</feature>
<dbReference type="InterPro" id="IPR006109">
    <property type="entry name" value="G3P_DH_NAD-dep_C"/>
</dbReference>
<dbReference type="Gene3D" id="3.40.50.720">
    <property type="entry name" value="NAD(P)-binding Rossmann-like Domain"/>
    <property type="match status" value="1"/>
</dbReference>
<dbReference type="Pfam" id="PF07479">
    <property type="entry name" value="NAD_Gly3P_dh_C"/>
    <property type="match status" value="1"/>
</dbReference>
<dbReference type="EMBL" id="LK052897">
    <property type="protein sequence ID" value="CDR43616.1"/>
    <property type="molecule type" value="Genomic_DNA"/>
</dbReference>
<protein>
    <recommendedName>
        <fullName evidence="9">Glycerol-3-phosphate dehydrogenase [NAD(+)]</fullName>
        <ecNumber evidence="9">1.1.1.8</ecNumber>
    </recommendedName>
</protein>
<dbReference type="AlphaFoldDB" id="A0A061B2D7"/>
<dbReference type="GO" id="GO:0005829">
    <property type="term" value="C:cytosol"/>
    <property type="evidence" value="ECO:0007669"/>
    <property type="project" value="TreeGrafter"/>
</dbReference>
<evidence type="ECO:0000256" key="9">
    <source>
        <dbReference type="RuleBase" id="RU361243"/>
    </source>
</evidence>
<feature type="binding site" evidence="6">
    <location>
        <begin position="296"/>
        <end position="297"/>
    </location>
    <ligand>
        <name>substrate</name>
    </ligand>
</feature>
<dbReference type="InterPro" id="IPR006168">
    <property type="entry name" value="G3P_DH_NAD-dep"/>
</dbReference>
<dbReference type="PRINTS" id="PR00077">
    <property type="entry name" value="GPDHDRGNASE"/>
</dbReference>
<gene>
    <name evidence="13" type="ORF">BON22_4785</name>
    <name evidence="12" type="ORF">CYFA0S_12e02586g</name>
</gene>
<evidence type="ECO:0000256" key="8">
    <source>
        <dbReference type="RuleBase" id="RU000437"/>
    </source>
</evidence>
<evidence type="ECO:0000313" key="12">
    <source>
        <dbReference type="EMBL" id="CDR43616.1"/>
    </source>
</evidence>
<feature type="binding site" evidence="7">
    <location>
        <position position="325"/>
    </location>
    <ligand>
        <name>NAD(+)</name>
        <dbReference type="ChEBI" id="CHEBI:57540"/>
    </ligand>
</feature>
<dbReference type="Pfam" id="PF01210">
    <property type="entry name" value="NAD_Gly3P_dh_N"/>
    <property type="match status" value="1"/>
</dbReference>
<keyword evidence="14" id="KW-1185">Reference proteome</keyword>
<evidence type="ECO:0000259" key="10">
    <source>
        <dbReference type="Pfam" id="PF01210"/>
    </source>
</evidence>
<dbReference type="GO" id="GO:0051287">
    <property type="term" value="F:NAD binding"/>
    <property type="evidence" value="ECO:0007669"/>
    <property type="project" value="UniProtKB-UniRule"/>
</dbReference>
<dbReference type="EMBL" id="MPUK01000011">
    <property type="protein sequence ID" value="ONH65343.1"/>
    <property type="molecule type" value="Genomic_DNA"/>
</dbReference>
<dbReference type="PANTHER" id="PTHR11728:SF8">
    <property type="entry name" value="GLYCEROL-3-PHOSPHATE DEHYDROGENASE [NAD(+)]-RELATED"/>
    <property type="match status" value="1"/>
</dbReference>
<keyword evidence="2 8" id="KW-0560">Oxidoreductase</keyword>
<dbReference type="Proteomes" id="UP000189513">
    <property type="component" value="Unassembled WGS sequence"/>
</dbReference>
<evidence type="ECO:0000256" key="4">
    <source>
        <dbReference type="ARBA" id="ARBA00048683"/>
    </source>
</evidence>
<dbReference type="EC" id="1.1.1.8" evidence="9"/>
<feature type="domain" description="Glycerol-3-phosphate dehydrogenase NAD-dependent N-terminal" evidence="10">
    <location>
        <begin position="24"/>
        <end position="188"/>
    </location>
</feature>
<dbReference type="VEuPathDB" id="FungiDB:BON22_4785"/>
<dbReference type="GO" id="GO:0042803">
    <property type="term" value="F:protein homodimerization activity"/>
    <property type="evidence" value="ECO:0007669"/>
    <property type="project" value="InterPro"/>
</dbReference>
<reference evidence="12" key="1">
    <citation type="journal article" date="2014" name="Genome Announc.">
        <title>Genome sequence of the yeast Cyberlindnera fabianii (Hansenula fabianii).</title>
        <authorList>
            <person name="Freel K.C."/>
            <person name="Sarilar V."/>
            <person name="Neuveglise C."/>
            <person name="Devillers H."/>
            <person name="Friedrich A."/>
            <person name="Schacherer J."/>
        </authorList>
    </citation>
    <scope>NUCLEOTIDE SEQUENCE</scope>
    <source>
        <strain evidence="12">YJS4271</strain>
    </source>
</reference>
<feature type="binding site" evidence="6">
    <location>
        <position position="140"/>
    </location>
    <ligand>
        <name>substrate</name>
    </ligand>
</feature>
<proteinExistence type="inferred from homology"/>
<evidence type="ECO:0000256" key="1">
    <source>
        <dbReference type="ARBA" id="ARBA00011009"/>
    </source>
</evidence>
<sequence length="382" mass="42444">MTDSQQMTVDSSVHYTNIQDSPFNVAIIGSGNWGTVVAKIIAENTRENPLLFEETTKMWVYEEEFEGEKLSEIINRDHINKKYLPGIKLPENLIAVPDLLEAVQDANIIIFNVPHQHLESIMAQLKGKINPKTRAISCLKGLRVTADSIELLSDLIQDSLGIHCGVLAGANLAQEVAEQRFSETTIAYPLPDDYVPGDVDPTVLYTLFHRPYFHVHVIEDIAGISVAGALKNIIAISVGFVEGLEWGDNAKAAIMRRGLLEMIKFGRKFFPDCKVSSFTEESAGVADLFTTCTGGRNFKLAKTMAQTGKSAHEVEKELLNGQSAQGLITAKEIHTVIKNRGFEEEFPLFETTYQILFHGVKIGILPYMLENKWSITKPNYSS</sequence>
<dbReference type="Gene3D" id="1.10.1040.10">
    <property type="entry name" value="N-(1-d-carboxylethyl)-l-norvaline Dehydrogenase, domain 2"/>
    <property type="match status" value="1"/>
</dbReference>
<dbReference type="NCBIfam" id="TIGR03376">
    <property type="entry name" value="glycerol3P_DH"/>
    <property type="match status" value="1"/>
</dbReference>
<dbReference type="GO" id="GO:0046168">
    <property type="term" value="P:glycerol-3-phosphate catabolic process"/>
    <property type="evidence" value="ECO:0007669"/>
    <property type="project" value="UniProtKB-UniRule"/>
</dbReference>
<feature type="binding site" evidence="7">
    <location>
        <position position="296"/>
    </location>
    <ligand>
        <name>NAD(+)</name>
        <dbReference type="ChEBI" id="CHEBI:57540"/>
    </ligand>
</feature>
<comment type="similarity">
    <text evidence="1 8">Belongs to the NAD-dependent glycerol-3-phosphate dehydrogenase family.</text>
</comment>
<dbReference type="InterPro" id="IPR017751">
    <property type="entry name" value="G3P_DH_NAD-dep_euk"/>
</dbReference>
<dbReference type="OMA" id="YDTPPMD"/>
<accession>A0A061B2D7</accession>
<dbReference type="InterPro" id="IPR008927">
    <property type="entry name" value="6-PGluconate_DH-like_C_sf"/>
</dbReference>
<comment type="catalytic activity">
    <reaction evidence="4 9">
        <text>sn-glycerol 3-phosphate + NAD(+) = dihydroxyacetone phosphate + NADH + H(+)</text>
        <dbReference type="Rhea" id="RHEA:11092"/>
        <dbReference type="ChEBI" id="CHEBI:15378"/>
        <dbReference type="ChEBI" id="CHEBI:57540"/>
        <dbReference type="ChEBI" id="CHEBI:57597"/>
        <dbReference type="ChEBI" id="CHEBI:57642"/>
        <dbReference type="ChEBI" id="CHEBI:57945"/>
        <dbReference type="EC" id="1.1.1.8"/>
    </reaction>
</comment>
<dbReference type="OrthoDB" id="10263760at2759"/>
<keyword evidence="3 7" id="KW-0520">NAD</keyword>
<name>A0A061B2D7_CYBFA</name>
<dbReference type="FunFam" id="1.10.1040.10:FF:000004">
    <property type="entry name" value="Glycerol-3-phosphate dehydrogenase [NAD(+)]"/>
    <property type="match status" value="1"/>
</dbReference>
<dbReference type="GO" id="GO:0005975">
    <property type="term" value="P:carbohydrate metabolic process"/>
    <property type="evidence" value="ECO:0007669"/>
    <property type="project" value="InterPro"/>
</dbReference>
<dbReference type="PIRSF" id="PIRSF000114">
    <property type="entry name" value="Glycerol-3-P_dh"/>
    <property type="match status" value="1"/>
</dbReference>
<dbReference type="InterPro" id="IPR011128">
    <property type="entry name" value="G3P_DH_NAD-dep_N"/>
</dbReference>
<dbReference type="InterPro" id="IPR013328">
    <property type="entry name" value="6PGD_dom2"/>
</dbReference>
<reference evidence="13" key="3">
    <citation type="submission" date="2017-01" db="EMBL/GenBank/DDBJ databases">
        <authorList>
            <person name="Mah S.A."/>
            <person name="Swanson W.J."/>
            <person name="Moy G.W."/>
            <person name="Vacquier V.D."/>
        </authorList>
    </citation>
    <scope>NUCLEOTIDE SEQUENCE [LARGE SCALE GENOMIC DNA]</scope>
    <source>
        <strain evidence="13">65</strain>
    </source>
</reference>
<dbReference type="SUPFAM" id="SSF51735">
    <property type="entry name" value="NAD(P)-binding Rossmann-fold domains"/>
    <property type="match status" value="1"/>
</dbReference>
<dbReference type="GO" id="GO:0005634">
    <property type="term" value="C:nucleus"/>
    <property type="evidence" value="ECO:0007669"/>
    <property type="project" value="TreeGrafter"/>
</dbReference>
<evidence type="ECO:0000256" key="5">
    <source>
        <dbReference type="PIRSR" id="PIRSR000114-1"/>
    </source>
</evidence>
<evidence type="ECO:0000256" key="7">
    <source>
        <dbReference type="PIRSR" id="PIRSR000114-3"/>
    </source>
</evidence>
<evidence type="ECO:0000313" key="13">
    <source>
        <dbReference type="EMBL" id="ONH65343.1"/>
    </source>
</evidence>
<evidence type="ECO:0000256" key="6">
    <source>
        <dbReference type="PIRSR" id="PIRSR000114-2"/>
    </source>
</evidence>
<dbReference type="STRING" id="36022.A0A061B2D7"/>
<evidence type="ECO:0000256" key="3">
    <source>
        <dbReference type="ARBA" id="ARBA00023027"/>
    </source>
</evidence>
<dbReference type="SUPFAM" id="SSF48179">
    <property type="entry name" value="6-phosphogluconate dehydrogenase C-terminal domain-like"/>
    <property type="match status" value="1"/>
</dbReference>
<dbReference type="PROSITE" id="PS00957">
    <property type="entry name" value="NAD_G3PDH"/>
    <property type="match status" value="1"/>
</dbReference>
<dbReference type="GO" id="GO:0141152">
    <property type="term" value="F:glycerol-3-phosphate dehydrogenase (NAD+) activity"/>
    <property type="evidence" value="ECO:0007669"/>
    <property type="project" value="UniProtKB-UniRule"/>
</dbReference>
<reference evidence="14" key="2">
    <citation type="journal article" date="2017" name="Genome Announc.">
        <title>Genome sequences of Cyberlindnera fabianii 65, Pichia kudriavzevii 129, and Saccharomyces cerevisiae 131 isolated from fermented masau fruits in Zimbabwe.</title>
        <authorList>
            <person name="van Rijswijck I.M.H."/>
            <person name="Derks M.F.L."/>
            <person name="Abee T."/>
            <person name="de Ridder D."/>
            <person name="Smid E.J."/>
        </authorList>
    </citation>
    <scope>NUCLEOTIDE SEQUENCE [LARGE SCALE GENOMIC DNA]</scope>
    <source>
        <strain evidence="14">65</strain>
    </source>
</reference>
<feature type="domain" description="Glycerol-3-phosphate dehydrogenase NAD-dependent C-terminal" evidence="11">
    <location>
        <begin position="220"/>
        <end position="362"/>
    </location>
</feature>
<organism evidence="12">
    <name type="scientific">Cyberlindnera fabianii</name>
    <name type="common">Yeast</name>
    <name type="synonym">Hansenula fabianii</name>
    <dbReference type="NCBI Taxonomy" id="36022"/>
    <lineage>
        <taxon>Eukaryota</taxon>
        <taxon>Fungi</taxon>
        <taxon>Dikarya</taxon>
        <taxon>Ascomycota</taxon>
        <taxon>Saccharomycotina</taxon>
        <taxon>Saccharomycetes</taxon>
        <taxon>Phaffomycetales</taxon>
        <taxon>Phaffomycetaceae</taxon>
        <taxon>Cyberlindnera</taxon>
    </lineage>
</organism>
<evidence type="ECO:0000259" key="11">
    <source>
        <dbReference type="Pfam" id="PF07479"/>
    </source>
</evidence>